<dbReference type="InterPro" id="IPR052166">
    <property type="entry name" value="Diverse_Acyl-CoA_DH"/>
</dbReference>
<evidence type="ECO:0000259" key="7">
    <source>
        <dbReference type="Pfam" id="PF00441"/>
    </source>
</evidence>
<protein>
    <submittedName>
        <fullName evidence="11">Acyl-CoA dehydrogenase</fullName>
    </submittedName>
</protein>
<dbReference type="GO" id="GO:0003995">
    <property type="term" value="F:acyl-CoA dehydrogenase activity"/>
    <property type="evidence" value="ECO:0007669"/>
    <property type="project" value="InterPro"/>
</dbReference>
<reference evidence="11" key="1">
    <citation type="journal article" date="2020" name="mSystems">
        <title>Genome- and Community-Level Interaction Insights into Carbon Utilization and Element Cycling Functions of Hydrothermarchaeota in Hydrothermal Sediment.</title>
        <authorList>
            <person name="Zhou Z."/>
            <person name="Liu Y."/>
            <person name="Xu W."/>
            <person name="Pan J."/>
            <person name="Luo Z.H."/>
            <person name="Li M."/>
        </authorList>
    </citation>
    <scope>NUCLEOTIDE SEQUENCE [LARGE SCALE GENOMIC DNA]</scope>
    <source>
        <strain evidence="11">HyVt-76</strain>
    </source>
</reference>
<dbReference type="InterPro" id="IPR037069">
    <property type="entry name" value="AcylCoA_DH/ox_N_sf"/>
</dbReference>
<dbReference type="Pfam" id="PF02771">
    <property type="entry name" value="Acyl-CoA_dh_N"/>
    <property type="match status" value="1"/>
</dbReference>
<dbReference type="Pfam" id="PF00441">
    <property type="entry name" value="Acyl-CoA_dh_1"/>
    <property type="match status" value="1"/>
</dbReference>
<organism evidence="11">
    <name type="scientific">Caldithrix abyssi</name>
    <dbReference type="NCBI Taxonomy" id="187145"/>
    <lineage>
        <taxon>Bacteria</taxon>
        <taxon>Pseudomonadati</taxon>
        <taxon>Calditrichota</taxon>
        <taxon>Calditrichia</taxon>
        <taxon>Calditrichales</taxon>
        <taxon>Calditrichaceae</taxon>
        <taxon>Caldithrix</taxon>
    </lineage>
</organism>
<evidence type="ECO:0000259" key="8">
    <source>
        <dbReference type="Pfam" id="PF02770"/>
    </source>
</evidence>
<comment type="cofactor">
    <cofactor evidence="1 5">
        <name>FAD</name>
        <dbReference type="ChEBI" id="CHEBI:57692"/>
    </cofactor>
</comment>
<feature type="domain" description="Acyl-CoA dehydrogenase/oxidase C-terminal" evidence="7">
    <location>
        <begin position="282"/>
        <end position="447"/>
    </location>
</feature>
<dbReference type="EMBL" id="DRTD01000561">
    <property type="protein sequence ID" value="HHE55618.1"/>
    <property type="molecule type" value="Genomic_DNA"/>
</dbReference>
<dbReference type="SUPFAM" id="SSF158494">
    <property type="entry name" value="PG0775 C-terminal domain-like"/>
    <property type="match status" value="1"/>
</dbReference>
<dbReference type="SUPFAM" id="SSF56645">
    <property type="entry name" value="Acyl-CoA dehydrogenase NM domain-like"/>
    <property type="match status" value="1"/>
</dbReference>
<evidence type="ECO:0000313" key="11">
    <source>
        <dbReference type="EMBL" id="HHE55618.1"/>
    </source>
</evidence>
<evidence type="ECO:0000256" key="6">
    <source>
        <dbReference type="SAM" id="Coils"/>
    </source>
</evidence>
<dbReference type="InterPro" id="IPR006091">
    <property type="entry name" value="Acyl-CoA_Oxase/DH_mid-dom"/>
</dbReference>
<dbReference type="AlphaFoldDB" id="A0A7V5LKD4"/>
<evidence type="ECO:0000256" key="2">
    <source>
        <dbReference type="ARBA" id="ARBA00009347"/>
    </source>
</evidence>
<dbReference type="Pfam" id="PF02770">
    <property type="entry name" value="Acyl-CoA_dh_M"/>
    <property type="match status" value="1"/>
</dbReference>
<dbReference type="GO" id="GO:0050660">
    <property type="term" value="F:flavin adenine dinucleotide binding"/>
    <property type="evidence" value="ECO:0007669"/>
    <property type="project" value="InterPro"/>
</dbReference>
<dbReference type="InterPro" id="IPR006089">
    <property type="entry name" value="Acyl-CoA_DH_CS"/>
</dbReference>
<gene>
    <name evidence="11" type="ORF">ENL21_07540</name>
</gene>
<keyword evidence="5" id="KW-0560">Oxidoreductase</keyword>
<dbReference type="PROSITE" id="PS00072">
    <property type="entry name" value="ACYL_COA_DH_1"/>
    <property type="match status" value="1"/>
</dbReference>
<evidence type="ECO:0000256" key="1">
    <source>
        <dbReference type="ARBA" id="ARBA00001974"/>
    </source>
</evidence>
<dbReference type="PROSITE" id="PS00073">
    <property type="entry name" value="ACYL_COA_DH_2"/>
    <property type="match status" value="1"/>
</dbReference>
<keyword evidence="4 5" id="KW-0274">FAD</keyword>
<dbReference type="Gene3D" id="1.20.120.470">
    <property type="entry name" value="Acyl-CoA dehydrogenase, C-terminal domain"/>
    <property type="match status" value="1"/>
</dbReference>
<evidence type="ECO:0000259" key="9">
    <source>
        <dbReference type="Pfam" id="PF02771"/>
    </source>
</evidence>
<dbReference type="InterPro" id="IPR020964">
    <property type="entry name" value="Acyl-CoA_dehydrogenase_C"/>
</dbReference>
<keyword evidence="3 5" id="KW-0285">Flavoprotein</keyword>
<dbReference type="PANTHER" id="PTHR42803">
    <property type="entry name" value="ACYL-COA DEHYDROGENASE"/>
    <property type="match status" value="1"/>
</dbReference>
<feature type="domain" description="Acyl-CoA oxidase/dehydrogenase middle" evidence="8">
    <location>
        <begin position="173"/>
        <end position="267"/>
    </location>
</feature>
<dbReference type="SUPFAM" id="SSF47203">
    <property type="entry name" value="Acyl-CoA dehydrogenase C-terminal domain-like"/>
    <property type="match status" value="1"/>
</dbReference>
<evidence type="ECO:0000256" key="4">
    <source>
        <dbReference type="ARBA" id="ARBA00022827"/>
    </source>
</evidence>
<name>A0A7V5LKD4_CALAY</name>
<proteinExistence type="inferred from homology"/>
<dbReference type="InterPro" id="IPR013786">
    <property type="entry name" value="AcylCoA_DH/ox_N"/>
</dbReference>
<dbReference type="Gene3D" id="1.20.140.10">
    <property type="entry name" value="Butyryl-CoA Dehydrogenase, subunit A, domain 3"/>
    <property type="match status" value="1"/>
</dbReference>
<comment type="similarity">
    <text evidence="2 5">Belongs to the acyl-CoA dehydrogenase family.</text>
</comment>
<dbReference type="Proteomes" id="UP000886111">
    <property type="component" value="Unassembled WGS sequence"/>
</dbReference>
<sequence>MANFFTDNKDLVFQFENLDLKEIVEIAENNFKEAEQYNYAPRDYQDAMDNYRKVLEIVGDIAANIVAPNAPEVDVEGAHFEDGKVTYAKGTQQALEYLSKAELMGFTLPRKYEGLNIPKTIYMMAIEMISRADASLMNIFGLQDIAETIYKYGDEEQKQEFLPQFASGKATGAMALTEPDAGSDLQAVKLQAYQDENGQWRLRGVKRFITNGNGQILLVLARSEPGTKDGRGLSMFVCYGDDTVKVRRIENKLGIHGSPTCELQFNDTPALLVGKRRFGLIRYVMDLMNGARLAVSAQALGIAQAAYEEALSYARAREQFGKAIYYIPAVSNMLIDMRVRLESDRSLLYATAQWVDLREKLEEKIKRLKEEGKDTSEDRARLKEVSKISELLTPLTKYFLTEDANKIAYDALQIHGGAGYMKEFNVERLVRDARITNIYEGTSQLQIVAAIGGVINDVLVKYLDQKEQKQYKGNLSRLADTLKEMRVLFMDALKYVTDKDDKHFQDVAARDLVEMYGYIYVGYLLLDEAEKNPRKIWIANRYITHALAHCQHNITSIKNEEFSDLYHADEILLQ</sequence>
<comment type="caution">
    <text evidence="11">The sequence shown here is derived from an EMBL/GenBank/DDBJ whole genome shotgun (WGS) entry which is preliminary data.</text>
</comment>
<dbReference type="Gene3D" id="1.10.540.10">
    <property type="entry name" value="Acyl-CoA dehydrogenase/oxidase, N-terminal domain"/>
    <property type="match status" value="1"/>
</dbReference>
<dbReference type="InterPro" id="IPR009100">
    <property type="entry name" value="AcylCoA_DH/oxidase_NM_dom_sf"/>
</dbReference>
<accession>A0A7V5LKD4</accession>
<dbReference type="InterPro" id="IPR036797">
    <property type="entry name" value="Acyl-CoA_dehydrogenase_C_sf"/>
</dbReference>
<dbReference type="PANTHER" id="PTHR42803:SF1">
    <property type="entry name" value="BROAD-SPECIFICITY LINEAR ACYL-COA DEHYDROGENASE FADE5"/>
    <property type="match status" value="1"/>
</dbReference>
<evidence type="ECO:0000256" key="3">
    <source>
        <dbReference type="ARBA" id="ARBA00022630"/>
    </source>
</evidence>
<evidence type="ECO:0000259" key="10">
    <source>
        <dbReference type="Pfam" id="PF12186"/>
    </source>
</evidence>
<dbReference type="InterPro" id="IPR036250">
    <property type="entry name" value="AcylCo_DH-like_C"/>
</dbReference>
<feature type="domain" description="Acyl-CoA dehydrogenase/oxidase N-terminal" evidence="9">
    <location>
        <begin position="52"/>
        <end position="169"/>
    </location>
</feature>
<evidence type="ECO:0000256" key="5">
    <source>
        <dbReference type="RuleBase" id="RU362125"/>
    </source>
</evidence>
<feature type="coiled-coil region" evidence="6">
    <location>
        <begin position="351"/>
        <end position="385"/>
    </location>
</feature>
<dbReference type="Gene3D" id="2.40.110.10">
    <property type="entry name" value="Butyryl-CoA Dehydrogenase, subunit A, domain 2"/>
    <property type="match status" value="1"/>
</dbReference>
<dbReference type="InterPro" id="IPR009075">
    <property type="entry name" value="AcylCo_DH/oxidase_C"/>
</dbReference>
<dbReference type="InterPro" id="IPR046373">
    <property type="entry name" value="Acyl-CoA_Oxase/DH_mid-dom_sf"/>
</dbReference>
<dbReference type="Pfam" id="PF12186">
    <property type="entry name" value="AcylCoA_dehyd_C"/>
    <property type="match status" value="1"/>
</dbReference>
<feature type="domain" description="Acyl-CoA dehydrogenase C-terminal" evidence="10">
    <location>
        <begin position="461"/>
        <end position="559"/>
    </location>
</feature>
<keyword evidence="6" id="KW-0175">Coiled coil</keyword>